<keyword evidence="2" id="KW-0521">NADP</keyword>
<dbReference type="EMBL" id="JAANER010000008">
    <property type="protein sequence ID" value="KAG9186798.1"/>
    <property type="molecule type" value="Genomic_DNA"/>
</dbReference>
<dbReference type="GO" id="GO:0016491">
    <property type="term" value="F:oxidoreductase activity"/>
    <property type="evidence" value="ECO:0007669"/>
    <property type="project" value="UniProtKB-KW"/>
</dbReference>
<proteinExistence type="inferred from homology"/>
<dbReference type="PANTHER" id="PTHR47706">
    <property type="entry name" value="NMRA-LIKE FAMILY PROTEIN"/>
    <property type="match status" value="1"/>
</dbReference>
<comment type="caution">
    <text evidence="5">The sequence shown here is derived from an EMBL/GenBank/DDBJ whole genome shotgun (WGS) entry which is preliminary data.</text>
</comment>
<keyword evidence="3" id="KW-0560">Oxidoreductase</keyword>
<reference evidence="5" key="1">
    <citation type="submission" date="2021-07" db="EMBL/GenBank/DDBJ databases">
        <title>Genome Resource of American Ginseng Black Spot Pathogen Alternaria panax.</title>
        <authorList>
            <person name="Qiu C."/>
            <person name="Wang W."/>
            <person name="Liu Z."/>
        </authorList>
    </citation>
    <scope>NUCLEOTIDE SEQUENCE</scope>
    <source>
        <strain evidence="5">BNCC115425</strain>
    </source>
</reference>
<evidence type="ECO:0000313" key="5">
    <source>
        <dbReference type="EMBL" id="KAG9186798.1"/>
    </source>
</evidence>
<organism evidence="5 6">
    <name type="scientific">Alternaria panax</name>
    <dbReference type="NCBI Taxonomy" id="48097"/>
    <lineage>
        <taxon>Eukaryota</taxon>
        <taxon>Fungi</taxon>
        <taxon>Dikarya</taxon>
        <taxon>Ascomycota</taxon>
        <taxon>Pezizomycotina</taxon>
        <taxon>Dothideomycetes</taxon>
        <taxon>Pleosporomycetidae</taxon>
        <taxon>Pleosporales</taxon>
        <taxon>Pleosporineae</taxon>
        <taxon>Pleosporaceae</taxon>
        <taxon>Alternaria</taxon>
        <taxon>Alternaria sect. Panax</taxon>
    </lineage>
</organism>
<evidence type="ECO:0000256" key="3">
    <source>
        <dbReference type="ARBA" id="ARBA00023002"/>
    </source>
</evidence>
<dbReference type="SUPFAM" id="SSF51735">
    <property type="entry name" value="NAD(P)-binding Rossmann-fold domains"/>
    <property type="match status" value="1"/>
</dbReference>
<keyword evidence="6" id="KW-1185">Reference proteome</keyword>
<dbReference type="InterPro" id="IPR036291">
    <property type="entry name" value="NAD(P)-bd_dom_sf"/>
</dbReference>
<dbReference type="Pfam" id="PF13460">
    <property type="entry name" value="NAD_binding_10"/>
    <property type="match status" value="1"/>
</dbReference>
<dbReference type="Proteomes" id="UP001199106">
    <property type="component" value="Unassembled WGS sequence"/>
</dbReference>
<protein>
    <recommendedName>
        <fullName evidence="4">NAD(P)-binding domain-containing protein</fullName>
    </recommendedName>
</protein>
<feature type="domain" description="NAD(P)-binding" evidence="4">
    <location>
        <begin position="50"/>
        <end position="131"/>
    </location>
</feature>
<accession>A0AAD4FDG6</accession>
<sequence>MQSTTQPLSQLSSINREIKLKEETQRHYNLSLQSEMATYRNVLLIGESRTLGSMVTKKFLNSPYEVTVLSRQQSSSKLPSSIRVGRADYDDPASLEAAMGGCDVVISMVGGAVADDQNRFIDAAVAAGDGHLGFDLVTKTTTLTNESKTEFTVSTLESVGEAMIKTLEHTDETSNNYVYTSLFNLYRIDPLSVLETIGGQDWTLKQYGSKDLIEVGHSRFRKGDYNGIGLLVRALVTEPVKLGDSRPGGLWDQELGME</sequence>
<evidence type="ECO:0000313" key="6">
    <source>
        <dbReference type="Proteomes" id="UP001199106"/>
    </source>
</evidence>
<evidence type="ECO:0000259" key="4">
    <source>
        <dbReference type="Pfam" id="PF13460"/>
    </source>
</evidence>
<gene>
    <name evidence="5" type="ORF">G6011_09906</name>
</gene>
<comment type="similarity">
    <text evidence="1">Belongs to the NmrA-type oxidoreductase family. Isoflavone reductase subfamily.</text>
</comment>
<evidence type="ECO:0000256" key="2">
    <source>
        <dbReference type="ARBA" id="ARBA00022857"/>
    </source>
</evidence>
<dbReference type="InterPro" id="IPR051609">
    <property type="entry name" value="NmrA/Isoflavone_reductase-like"/>
</dbReference>
<dbReference type="PANTHER" id="PTHR47706:SF10">
    <property type="entry name" value="NMRA-LIKE DOMAIN-CONTAINING PROTEIN"/>
    <property type="match status" value="1"/>
</dbReference>
<name>A0AAD4FDG6_9PLEO</name>
<evidence type="ECO:0000256" key="1">
    <source>
        <dbReference type="ARBA" id="ARBA00005725"/>
    </source>
</evidence>
<dbReference type="AlphaFoldDB" id="A0AAD4FDG6"/>
<dbReference type="InterPro" id="IPR016040">
    <property type="entry name" value="NAD(P)-bd_dom"/>
</dbReference>
<dbReference type="Gene3D" id="3.40.50.720">
    <property type="entry name" value="NAD(P)-binding Rossmann-like Domain"/>
    <property type="match status" value="1"/>
</dbReference>